<reference evidence="2 3" key="1">
    <citation type="journal article" date="2023" name="Int. J. Syst. Evol. Microbiol.">
        <title>Winogradskyella bathintestinalis sp. nov., isolated from the intestine of the deep-sea loosejaw dragonfish, Malacosteus niger.</title>
        <authorList>
            <person name="Uniacke-Lowe S."/>
            <person name="Johnson C.N."/>
            <person name="Stanton C."/>
            <person name="Hill C."/>
            <person name="Ross P."/>
        </authorList>
    </citation>
    <scope>NUCLEOTIDE SEQUENCE [LARGE SCALE GENOMIC DNA]</scope>
    <source>
        <strain evidence="2 3">APC 3343</strain>
    </source>
</reference>
<dbReference type="InterPro" id="IPR047589">
    <property type="entry name" value="DUF11_rpt"/>
</dbReference>
<name>A0ABT7ZX82_9FLAO</name>
<dbReference type="Proteomes" id="UP001231197">
    <property type="component" value="Unassembled WGS sequence"/>
</dbReference>
<keyword evidence="3" id="KW-1185">Reference proteome</keyword>
<feature type="chain" id="PRO_5047374092" evidence="1">
    <location>
        <begin position="25"/>
        <end position="2737"/>
    </location>
</feature>
<comment type="caution">
    <text evidence="2">The sequence shown here is derived from an EMBL/GenBank/DDBJ whole genome shotgun (WGS) entry which is preliminary data.</text>
</comment>
<evidence type="ECO:0000313" key="3">
    <source>
        <dbReference type="Proteomes" id="UP001231197"/>
    </source>
</evidence>
<keyword evidence="1" id="KW-0732">Signal</keyword>
<gene>
    <name evidence="2" type="ORF">QMA06_12805</name>
</gene>
<dbReference type="Pfam" id="PF13573">
    <property type="entry name" value="SprB"/>
    <property type="match status" value="7"/>
</dbReference>
<dbReference type="RefSeq" id="WP_290207267.1">
    <property type="nucleotide sequence ID" value="NZ_JASDDK010000005.1"/>
</dbReference>
<dbReference type="NCBIfam" id="TIGR04131">
    <property type="entry name" value="Bac_Flav_CTERM"/>
    <property type="match status" value="1"/>
</dbReference>
<accession>A0ABT7ZX82</accession>
<protein>
    <submittedName>
        <fullName evidence="2">T9SS type B sorting domain-containing protein</fullName>
    </submittedName>
</protein>
<dbReference type="EMBL" id="JASDDK010000005">
    <property type="protein sequence ID" value="MDN3493597.1"/>
    <property type="molecule type" value="Genomic_DNA"/>
</dbReference>
<dbReference type="InterPro" id="IPR026341">
    <property type="entry name" value="T9SS_type_B"/>
</dbReference>
<sequence>MKKPTFSRIAIIVLILIFGQQAFAQNYEPFTPRFNEDLKGDIVLIGNNILGPNNNAFNDNSVYNHQVDMTYIDIDSDASTFSSSSADLDIPNPNCYKIIYAGLYWGAVNPGDEPITEVKFKGPVGGYNDISGTVIYDAGSSSVDGGDSFSYACFADVTSIVTSYGSGVDLGTYTIANVSSAEGETATFSPYNGTGQSAGWSLFVVYEDPTLPGKSITSFDGFSAISVAGGNPALDIPVDGFRTVPAPAPVRANFAFATLEGDSPILGDRLRLNGVSLSTADRPVANFFNSSVTQLDATPVNDRVPNSTNTLGFDTGVIAIPNPGNSVIANDATAGTIRLETSGDTYFPYFFAFAVEIIEPNIVLTKIVEDDAGNDIGDEYVGLGASLNYVIGFQNTGNDNATNFQIRDILPVNIIFNYPEDLVLPAGVTVSSYNPVTREIIFAIDNDLVEENDPVYEIRIEVEVVESCNLLIDACSNIISNQAYASYNGFYNPNFSITDDPSLSSNTGCLLSPRATNFLADLNCTFSEEIILCGESVELTAANGYDSYAWSTSETGTPVIGNTQTITVTETGTYYSFNTAVAPCQSIVQIFEVQIFGENTVNPVIPYADEVVTCPNDGKLLPNIFLCGAEDSRLIETNISESTSVIWEKLDESSCPAVSNSDCANEDAGCTWVEVQNDSNFLADTSGQYRITINYPGGCFVQFYFNVYENLLNATVNATDIICTTAGSITVNGVPSGYEYSLDGSNFQNSNVFSVNSAGIYTAYIRQVGVTSNPCVFTVPDVQIREREFSGSSIVTQPLCHDDKGSINLAANDIDPQYSFSLFENGTLVNNVGPRIDNTYTFQNLNSGTYTATITSENGCIFSEEITITQPPILTATAALTNPLSCSDGEITVYPVGGTPPYYYFVNSTTDFQTVPEIVVTTAGVYNITVVDSNNCSAEVTLSVDAIPQPDFNIDITDIACADDINSGALTINVTNANGTNVEYSIDGGTTFVNSNVFSGLPVGDYNVVLQYTSGTDVCETTPQSATINTATAITGTAELTAPFTCILDGTITVTGVTGGTAPYTYSIDGVNFQSNNVFNNLTQGTYSIIVKDASGCSSAMNQIDVEALNPPTDLTFNNSPITCPTNTTIVSITSTVGGIGTLEYQISAPASAATVYQQSTDFANLEPGTYTFQVKDENDCVYSESYTIAPIPTPTLAVILTKDLDCTASPDAVITGNITGPAPYTYSVSINGGTYTPLGSTGTSFSYTTATAGTYQFQITDANGCTAESSELTVNPISLPALSLVAQTQPILCNGDSNGAIDVTIDMSVGTPPFTINVNNDTTGTNYGTQTSSLPAGTYTVTLTDSKMCTTTETVTIDQPDAIVVDHEAIDITCGVGGVSQGSVIVNSVTGGTSPYNYFVTGTNGYSNFELNNSGTTSVNFNVVDFGLYQINIVDANGCSILVQDVLVASPPTDLDIDVTTTVDCSTGGKAEVSIGSTLTSAGPFFFSIYEGPGFDYPTGTWLAEDTPGSESATFTGLIPGVLYTFIVYDQSTNCSYYEPATIAIPTNSTLTATAVSANNITCTGSADGNVSFTVNSVYGSTVSVNYEVFDSLSLTTTGITGSGSVPANGSLNVTELGPLPFGNYFVSISETSGPNAGCGVITVPFNITESAFLLELAVSIDQNANCNPNSGIISAIGSNGTPPYQYQITTTPAAPLPSDAAWNASSTFNLDADSYYVHVIDAYGCIVTSPVQVLDMDATPVVSASFNNQCTVGEGDFEIDVTLDTAGIPPYSVSINGGVFQTQTFPFTLSNLYSGTHSITIQDVNGCGNTVSLDIVAPITITPEVTTSPSCNNDDGAITVTSSGGSGSYTYSILPSPASISLAGNVFSGVPSGTYTITITDTVTSCTEDVSISVSEAIVPTLTLTPNEITCFGDNSGTFGINVANYSGAYTYEILDNSGVSVSGIVTANTSTNPELVTGMEAGIYTVVITETDIPFCSTTANVTIVSPLEAMTLSVSETSDVTCNDNEGTITAIATGGWGDYEYELTGNATVAYSSNGSFAGLSAGNYTVNVRDSGGCIVSEVITLETPDPIAATFTPSTTILSCFGDQDARITISNVTGGQGSNYTYTLNTVSPTPSVSGPQTSNIFENLGPGTYFVRITDGYDCEFSSVNIVIAEPEPIVSSLVRTTTQTCLTESTLTLSATGGTGMYSYSDNASFAPILGTFTTSTTFSVSDGVYSYYVQDANGCVTNVSNEITVDPLPTLEVTLESANPTINCAGDSNGSILATALGGLENYTYTLQDNAGNTITATQNTPGYFTNLFAGDYVVYVESGDCNATSAPISITEPDEPIDATIVVNNVSCAGSNNGSVEITATGGTGIIKYAISPQLNQFFDTNVFEDLAPGNYEIIVQDELGCFLTFNFDVIEPEPVILSIVADSFFPEVCSGNADGEFSIDISGGTLPYSVSLDNYDGTYTTGFATQTQFDFTDLVGGDHVVFVRDAEGCESEWNITFPESVSILPEILVENICENNIQGNAVTVSVDASIEDLTQLDYSLNGGPFQAENKFINVAVGTDHYIEVRHTNGCIQSTEFFDIETTVPVTLTLTPGGLNEFIANAAGGAGDYQYTLNNEDYGDETSYIITESGTYTVTVTDSSGCFATAQIELEFEDICIPNWFTPNGDNQYDTWAPGCTENYPNLTFDIFDRYGRKVATYHVGEAWDGKYNGKELPMGDYWFVVQTNDSDHDKEFVGHFTLYR</sequence>
<dbReference type="InterPro" id="IPR025667">
    <property type="entry name" value="SprB_repeat"/>
</dbReference>
<organism evidence="2 3">
    <name type="scientific">Winogradskyella bathintestinalis</name>
    <dbReference type="NCBI Taxonomy" id="3035208"/>
    <lineage>
        <taxon>Bacteria</taxon>
        <taxon>Pseudomonadati</taxon>
        <taxon>Bacteroidota</taxon>
        <taxon>Flavobacteriia</taxon>
        <taxon>Flavobacteriales</taxon>
        <taxon>Flavobacteriaceae</taxon>
        <taxon>Winogradskyella</taxon>
    </lineage>
</organism>
<dbReference type="NCBIfam" id="TIGR01451">
    <property type="entry name" value="B_ant_repeat"/>
    <property type="match status" value="1"/>
</dbReference>
<proteinExistence type="predicted"/>
<evidence type="ECO:0000256" key="1">
    <source>
        <dbReference type="SAM" id="SignalP"/>
    </source>
</evidence>
<dbReference type="Pfam" id="PF13585">
    <property type="entry name" value="CHU_C"/>
    <property type="match status" value="1"/>
</dbReference>
<feature type="signal peptide" evidence="1">
    <location>
        <begin position="1"/>
        <end position="24"/>
    </location>
</feature>
<evidence type="ECO:0000313" key="2">
    <source>
        <dbReference type="EMBL" id="MDN3493597.1"/>
    </source>
</evidence>